<feature type="region of interest" description="Disordered" evidence="1">
    <location>
        <begin position="1016"/>
        <end position="1061"/>
    </location>
</feature>
<dbReference type="EMBL" id="LNZH02000191">
    <property type="protein sequence ID" value="OCB87483.1"/>
    <property type="molecule type" value="Genomic_DNA"/>
</dbReference>
<evidence type="ECO:0000313" key="4">
    <source>
        <dbReference type="Proteomes" id="UP000757232"/>
    </source>
</evidence>
<feature type="region of interest" description="Disordered" evidence="1">
    <location>
        <begin position="22"/>
        <end position="61"/>
    </location>
</feature>
<feature type="region of interest" description="Disordered" evidence="1">
    <location>
        <begin position="1186"/>
        <end position="1243"/>
    </location>
</feature>
<dbReference type="InterPro" id="IPR018564">
    <property type="entry name" value="Repl_chkpnt_MRC1_dom"/>
</dbReference>
<name>A0A9Q5N8B9_SANBA</name>
<feature type="region of interest" description="Disordered" evidence="1">
    <location>
        <begin position="485"/>
        <end position="524"/>
    </location>
</feature>
<feature type="compositionally biased region" description="Polar residues" evidence="1">
    <location>
        <begin position="1334"/>
        <end position="1347"/>
    </location>
</feature>
<evidence type="ECO:0000259" key="2">
    <source>
        <dbReference type="Pfam" id="PF09444"/>
    </source>
</evidence>
<comment type="caution">
    <text evidence="3">The sequence shown here is derived from an EMBL/GenBank/DDBJ whole genome shotgun (WGS) entry which is preliminary data.</text>
</comment>
<dbReference type="Proteomes" id="UP000757232">
    <property type="component" value="Unassembled WGS sequence"/>
</dbReference>
<feature type="compositionally biased region" description="Acidic residues" evidence="1">
    <location>
        <begin position="1122"/>
        <end position="1133"/>
    </location>
</feature>
<gene>
    <name evidence="3" type="ORF">A7U60_g5388</name>
</gene>
<dbReference type="Pfam" id="PF09444">
    <property type="entry name" value="MRC1"/>
    <property type="match status" value="1"/>
</dbReference>
<feature type="compositionally biased region" description="Polar residues" evidence="1">
    <location>
        <begin position="95"/>
        <end position="106"/>
    </location>
</feature>
<feature type="compositionally biased region" description="Low complexity" evidence="1">
    <location>
        <begin position="764"/>
        <end position="773"/>
    </location>
</feature>
<feature type="compositionally biased region" description="Polar residues" evidence="1">
    <location>
        <begin position="312"/>
        <end position="322"/>
    </location>
</feature>
<accession>A0A9Q5N8B9</accession>
<feature type="region of interest" description="Disordered" evidence="1">
    <location>
        <begin position="730"/>
        <end position="791"/>
    </location>
</feature>
<feature type="compositionally biased region" description="Low complexity" evidence="1">
    <location>
        <begin position="34"/>
        <end position="45"/>
    </location>
</feature>
<organism evidence="3 4">
    <name type="scientific">Sanghuangporus baumii</name>
    <name type="common">Phellinus baumii</name>
    <dbReference type="NCBI Taxonomy" id="108892"/>
    <lineage>
        <taxon>Eukaryota</taxon>
        <taxon>Fungi</taxon>
        <taxon>Dikarya</taxon>
        <taxon>Basidiomycota</taxon>
        <taxon>Agaricomycotina</taxon>
        <taxon>Agaricomycetes</taxon>
        <taxon>Hymenochaetales</taxon>
        <taxon>Hymenochaetaceae</taxon>
        <taxon>Sanghuangporus</taxon>
    </lineage>
</organism>
<feature type="compositionally biased region" description="Low complexity" evidence="1">
    <location>
        <begin position="135"/>
        <end position="154"/>
    </location>
</feature>
<proteinExistence type="predicted"/>
<feature type="compositionally biased region" description="Polar residues" evidence="1">
    <location>
        <begin position="211"/>
        <end position="226"/>
    </location>
</feature>
<evidence type="ECO:0000313" key="3">
    <source>
        <dbReference type="EMBL" id="OCB87483.1"/>
    </source>
</evidence>
<reference evidence="3" key="1">
    <citation type="submission" date="2016-06" db="EMBL/GenBank/DDBJ databases">
        <title>Draft Genome sequence of the fungus Inonotus baumii.</title>
        <authorList>
            <person name="Zhu H."/>
            <person name="Lin W."/>
        </authorList>
    </citation>
    <scope>NUCLEOTIDE SEQUENCE</scope>
    <source>
        <strain evidence="3">821</strain>
    </source>
</reference>
<feature type="compositionally biased region" description="Basic and acidic residues" evidence="1">
    <location>
        <begin position="228"/>
        <end position="239"/>
    </location>
</feature>
<feature type="region of interest" description="Disordered" evidence="1">
    <location>
        <begin position="87"/>
        <end position="278"/>
    </location>
</feature>
<feature type="region of interest" description="Disordered" evidence="1">
    <location>
        <begin position="1297"/>
        <end position="1371"/>
    </location>
</feature>
<sequence length="1371" mass="151431">MEEQPGDLARVEQATCDPAAKVKRTYGKKREGADASVDIASSVSSRQTRPELSENAEESDLLLSTSFFSSDASDTFGWKERLALIDKQFDDEDGLNQSTRCTVSTRVNKDRSSSLSSSTEDDSSGLRDDALLSASMPPVSSQSDPPSPCSQPDMINMKPFPRDSGPPEHTEGTRADSLYHIAKGDHYSQTIGAGISKGPNARDDDHDTQSEGRSTSLATQEGNGSSREIPELNRLEVARKSKARRPGGQPNKIKKLSKKEEKESKKAHARLMADQQVSITKRADQYTVEHLLKSVQQSQHLTGTKPCLISSDPIQDFTSSPMGNAMDNAMDTSTEVEPKAGLSGLQSASEDDMPDVYELVKAEEVIQKGKAEVQRRKRLASLKRQALASEAREANFGSDDDDLEIMSDDRDVGSGRSKGSAKLEKRLAGVAGFRVGTSKRVFSEALESSQGDRELKLAAKPTFGDRDAGGHRMHFSHRDLQSAMLSKATKQSMSLTREKEEEWIRRGGKLAGKQRTALASRPLSLGHLAENLVLKRRHGGQDSLQDGEERDTPGSEDSSDEEWRPEERGSVSPSKERDFDNDEELEGSVSEDCVTVREVAVVIQNTDNHEETDDDDESLSRSARHARRSTNHLVVSDSEGEETRRQHKTGRILVPDTSFVIGAGQGNELSSEAGPDEENKENNTPLAIDSGDDKENAIPMERSPVGRPYFGNRQHSGFFNLSDGNRHLSLSPMADVDNESSPSVRRPLQAKRIGDFDDPFILRSPSASTSPKTPKSKGTRSAVSSPASLRPAFDGKAGGFTQLFNDEEGVHMNASSTSVLQPAFRLHSSGDTTKTAKRNDSFIASEAKKRHFLMRNEELSLTLDTRLQPALDVTTQVRRRADAVFEKEQDFVMDEASTSATSSRSRHELYISENGLLTQTKPEGSTPLLYRSWTPSLNPIVSESEAPGPPPSTTRRLPLSTLSLEGDTISPSQQRLARLIKGKGRADSPDGNMLGSSPYDSTSNAFVKMLQAARKQSKTEKRKLGKSDFVEGEAVESDEDELFGFGQAKGDDDESDEDNPDVVVENLIDDAGMDDQQLAEDKVLEKVKEHLEEDDAALEKYHQAAIEGKFRGKRRGGGVAMDDSESDEDEDEEARILRRRMHKRRKIVGDKLEDLKKDERSKAFYDAYQRDVQHEGDNDFAHLAFDDWKNEDENNRDEEPDTVSTTEIHQRLREAARQNKSEEAQQPLRFDPQDVTWTDTLGTSDDEFEVKEIEDRPKKSTARKTILSRVDVPDFDDALPRKPNKIDEVQAAQLAAWRKEQSGRNLDTGGMRGAITVTGHGSKNPRRGKGSMLKSASSRQQDNQQQTGRRRVAKSASILASVSDKHSRFGT</sequence>
<feature type="region of interest" description="Disordered" evidence="1">
    <location>
        <begin position="384"/>
        <end position="421"/>
    </location>
</feature>
<keyword evidence="4" id="KW-1185">Reference proteome</keyword>
<feature type="region of interest" description="Disordered" evidence="1">
    <location>
        <begin position="536"/>
        <end position="647"/>
    </location>
</feature>
<feature type="compositionally biased region" description="Acidic residues" evidence="1">
    <location>
        <begin position="1030"/>
        <end position="1042"/>
    </location>
</feature>
<feature type="compositionally biased region" description="Basic and acidic residues" evidence="1">
    <location>
        <begin position="1208"/>
        <end position="1223"/>
    </location>
</feature>
<feature type="compositionally biased region" description="Acidic residues" evidence="1">
    <location>
        <begin position="1051"/>
        <end position="1060"/>
    </location>
</feature>
<feature type="domain" description="DNA replication checkpoint mediator MRC1" evidence="2">
    <location>
        <begin position="1023"/>
        <end position="1166"/>
    </location>
</feature>
<feature type="region of interest" description="Disordered" evidence="1">
    <location>
        <begin position="1113"/>
        <end position="1133"/>
    </location>
</feature>
<feature type="compositionally biased region" description="Basic and acidic residues" evidence="1">
    <location>
        <begin position="496"/>
        <end position="505"/>
    </location>
</feature>
<protein>
    <recommendedName>
        <fullName evidence="2">DNA replication checkpoint mediator MRC1 domain-containing protein</fullName>
    </recommendedName>
</protein>
<feature type="compositionally biased region" description="Basic and acidic residues" evidence="1">
    <location>
        <begin position="165"/>
        <end position="174"/>
    </location>
</feature>
<evidence type="ECO:0000256" key="1">
    <source>
        <dbReference type="SAM" id="MobiDB-lite"/>
    </source>
</evidence>
<feature type="region of interest" description="Disordered" evidence="1">
    <location>
        <begin position="980"/>
        <end position="999"/>
    </location>
</feature>
<feature type="region of interest" description="Disordered" evidence="1">
    <location>
        <begin position="297"/>
        <end position="350"/>
    </location>
</feature>
<feature type="region of interest" description="Disordered" evidence="1">
    <location>
        <begin position="662"/>
        <end position="711"/>
    </location>
</feature>
<dbReference type="OrthoDB" id="3361281at2759"/>
<feature type="compositionally biased region" description="Basic and acidic residues" evidence="1">
    <location>
        <begin position="561"/>
        <end position="578"/>
    </location>
</feature>
<feature type="compositionally biased region" description="Basic and acidic residues" evidence="1">
    <location>
        <begin position="200"/>
        <end position="210"/>
    </location>
</feature>